<reference evidence="3" key="1">
    <citation type="journal article" date="2019" name="Int. J. Syst. Evol. Microbiol.">
        <title>The Global Catalogue of Microorganisms (GCM) 10K type strain sequencing project: providing services to taxonomists for standard genome sequencing and annotation.</title>
        <authorList>
            <consortium name="The Broad Institute Genomics Platform"/>
            <consortium name="The Broad Institute Genome Sequencing Center for Infectious Disease"/>
            <person name="Wu L."/>
            <person name="Ma J."/>
        </authorList>
    </citation>
    <scope>NUCLEOTIDE SEQUENCE [LARGE SCALE GENOMIC DNA]</scope>
    <source>
        <strain evidence="3">NBRC 109019</strain>
    </source>
</reference>
<evidence type="ECO:0000313" key="3">
    <source>
        <dbReference type="Proteomes" id="UP001321477"/>
    </source>
</evidence>
<gene>
    <name evidence="2" type="ORF">GCM10025870_06490</name>
</gene>
<feature type="region of interest" description="Disordered" evidence="1">
    <location>
        <begin position="17"/>
        <end position="48"/>
    </location>
</feature>
<accession>A0ABM8GYM5</accession>
<dbReference type="EMBL" id="AP027734">
    <property type="protein sequence ID" value="BDZ53576.1"/>
    <property type="molecule type" value="Genomic_DNA"/>
</dbReference>
<name>A0ABM8GYM5_9MICO</name>
<organism evidence="2 3">
    <name type="scientific">Agromyces marinus</name>
    <dbReference type="NCBI Taxonomy" id="1389020"/>
    <lineage>
        <taxon>Bacteria</taxon>
        <taxon>Bacillati</taxon>
        <taxon>Actinomycetota</taxon>
        <taxon>Actinomycetes</taxon>
        <taxon>Micrococcales</taxon>
        <taxon>Microbacteriaceae</taxon>
        <taxon>Agromyces</taxon>
    </lineage>
</organism>
<feature type="compositionally biased region" description="Basic and acidic residues" evidence="1">
    <location>
        <begin position="22"/>
        <end position="31"/>
    </location>
</feature>
<evidence type="ECO:0000313" key="2">
    <source>
        <dbReference type="EMBL" id="BDZ53576.1"/>
    </source>
</evidence>
<evidence type="ECO:0008006" key="4">
    <source>
        <dbReference type="Google" id="ProtNLM"/>
    </source>
</evidence>
<dbReference type="Proteomes" id="UP001321477">
    <property type="component" value="Chromosome"/>
</dbReference>
<protein>
    <recommendedName>
        <fullName evidence="4">DUF222 domain-containing protein</fullName>
    </recommendedName>
</protein>
<sequence>MGREPVDALAREAHLAGAFDQAEDRPDRRGLADAVASEQGGHARRGHVERDVLDDLLSRDPAVQAADRQDGFCGRMLAGHAAVPR</sequence>
<proteinExistence type="predicted"/>
<keyword evidence="3" id="KW-1185">Reference proteome</keyword>
<evidence type="ECO:0000256" key="1">
    <source>
        <dbReference type="SAM" id="MobiDB-lite"/>
    </source>
</evidence>